<organism evidence="12 13">
    <name type="scientific">Paraburkholderia kururiensis</name>
    <dbReference type="NCBI Taxonomy" id="984307"/>
    <lineage>
        <taxon>Bacteria</taxon>
        <taxon>Pseudomonadati</taxon>
        <taxon>Pseudomonadota</taxon>
        <taxon>Betaproteobacteria</taxon>
        <taxon>Burkholderiales</taxon>
        <taxon>Burkholderiaceae</taxon>
        <taxon>Paraburkholderia</taxon>
    </lineage>
</organism>
<evidence type="ECO:0000256" key="8">
    <source>
        <dbReference type="ARBA" id="ARBA00023136"/>
    </source>
</evidence>
<feature type="domain" description="Cytochrome c" evidence="11">
    <location>
        <begin position="346"/>
        <end position="434"/>
    </location>
</feature>
<proteinExistence type="predicted"/>
<keyword evidence="13" id="KW-1185">Reference proteome</keyword>
<keyword evidence="3 9" id="KW-0349">Heme</keyword>
<dbReference type="InterPro" id="IPR009056">
    <property type="entry name" value="Cyt_c-like_dom"/>
</dbReference>
<feature type="signal peptide" evidence="10">
    <location>
        <begin position="1"/>
        <end position="21"/>
    </location>
</feature>
<dbReference type="RefSeq" id="WP_114811656.1">
    <property type="nucleotide sequence ID" value="NZ_CP139965.1"/>
</dbReference>
<evidence type="ECO:0000259" key="11">
    <source>
        <dbReference type="PROSITE" id="PS51007"/>
    </source>
</evidence>
<dbReference type="PANTHER" id="PTHR35008">
    <property type="entry name" value="BLL4482 PROTEIN-RELATED"/>
    <property type="match status" value="1"/>
</dbReference>
<feature type="domain" description="Cytochrome c" evidence="11">
    <location>
        <begin position="189"/>
        <end position="296"/>
    </location>
</feature>
<evidence type="ECO:0000256" key="1">
    <source>
        <dbReference type="ARBA" id="ARBA00004236"/>
    </source>
</evidence>
<sequence>MNRRRLWIAAAGLAIAALAVAAGMMYKPAIDPVPVPSPAGFDPELVREGARVVALGDCVVCHTSKDGRPFAGGLPLATPFGTIYATNITPDADTGIGHWSEAAFARALRHGIARDGHPLYPAFPYVHFTRMPDRDISAAYAYLMSRDPVHATAPANRLIFPLNFRPLVAFWNVLFLRPGPREPDTSHDAVWNRGKLLVDSLGHCASCHSPLNAIGGEKAGHAFDGGIVDGWEAPPLNALADAVRPWTEAQLVEYLRTGRASEHGAAAGPMLPVTRDLARVPAEDVQAIAAYLLSIQKTPALMNPINAGNATSATAATPTITQAALQAAPQAGLQAGLQPSSHATTPAEQRGATLFNASCAQCHGPASPMQTLGERATLAFSTAVNAVTPRNAIQMMLNGIAWHGEDAIHYMPAFSGLYDDRQIADLAAYIRGAYSAKPAWPDAAPLVADLRKTLKTEDSAR</sequence>
<dbReference type="Gene3D" id="1.10.760.10">
    <property type="entry name" value="Cytochrome c-like domain"/>
    <property type="match status" value="3"/>
</dbReference>
<feature type="chain" id="PRO_5046252293" evidence="10">
    <location>
        <begin position="22"/>
        <end position="461"/>
    </location>
</feature>
<dbReference type="InterPro" id="IPR051459">
    <property type="entry name" value="Cytochrome_c-type_DH"/>
</dbReference>
<evidence type="ECO:0000256" key="3">
    <source>
        <dbReference type="ARBA" id="ARBA00022617"/>
    </source>
</evidence>
<dbReference type="PROSITE" id="PS51007">
    <property type="entry name" value="CYTC"/>
    <property type="match status" value="3"/>
</dbReference>
<accession>A0ABZ0WPH8</accession>
<reference evidence="12 13" key="1">
    <citation type="submission" date="2023-12" db="EMBL/GenBank/DDBJ databases">
        <title>Genome sequencing and assembly of bacterial species from a model synthetic community.</title>
        <authorList>
            <person name="Hogle S.L."/>
        </authorList>
    </citation>
    <scope>NUCLEOTIDE SEQUENCE [LARGE SCALE GENOMIC DNA]</scope>
    <source>
        <strain evidence="12 13">HAMBI 2494</strain>
    </source>
</reference>
<keyword evidence="7 9" id="KW-0408">Iron</keyword>
<dbReference type="InterPro" id="IPR036909">
    <property type="entry name" value="Cyt_c-like_dom_sf"/>
</dbReference>
<evidence type="ECO:0000313" key="13">
    <source>
        <dbReference type="Proteomes" id="UP001325479"/>
    </source>
</evidence>
<keyword evidence="2" id="KW-1003">Cell membrane</keyword>
<dbReference type="InterPro" id="IPR014353">
    <property type="entry name" value="Membr-bd_ADH_cyt_c"/>
</dbReference>
<evidence type="ECO:0000256" key="10">
    <source>
        <dbReference type="SAM" id="SignalP"/>
    </source>
</evidence>
<comment type="subcellular location">
    <subcellularLocation>
        <location evidence="1">Cell membrane</location>
    </subcellularLocation>
</comment>
<evidence type="ECO:0000256" key="9">
    <source>
        <dbReference type="PROSITE-ProRule" id="PRU00433"/>
    </source>
</evidence>
<dbReference type="PIRSF" id="PIRSF000018">
    <property type="entry name" value="Mb_ADH_cyt_c"/>
    <property type="match status" value="1"/>
</dbReference>
<dbReference type="EMBL" id="CP139965">
    <property type="protein sequence ID" value="WQD79262.1"/>
    <property type="molecule type" value="Genomic_DNA"/>
</dbReference>
<keyword evidence="5 10" id="KW-0732">Signal</keyword>
<dbReference type="Proteomes" id="UP001325479">
    <property type="component" value="Chromosome"/>
</dbReference>
<keyword evidence="6" id="KW-0677">Repeat</keyword>
<evidence type="ECO:0000256" key="6">
    <source>
        <dbReference type="ARBA" id="ARBA00022737"/>
    </source>
</evidence>
<evidence type="ECO:0000256" key="4">
    <source>
        <dbReference type="ARBA" id="ARBA00022723"/>
    </source>
</evidence>
<name>A0ABZ0WPH8_9BURK</name>
<feature type="domain" description="Cytochrome c" evidence="11">
    <location>
        <begin position="44"/>
        <end position="147"/>
    </location>
</feature>
<keyword evidence="8" id="KW-0472">Membrane</keyword>
<evidence type="ECO:0000256" key="2">
    <source>
        <dbReference type="ARBA" id="ARBA00022475"/>
    </source>
</evidence>
<dbReference type="PANTHER" id="PTHR35008:SF8">
    <property type="entry name" value="ALCOHOL DEHYDROGENASE CYTOCHROME C SUBUNIT"/>
    <property type="match status" value="1"/>
</dbReference>
<keyword evidence="4 9" id="KW-0479">Metal-binding</keyword>
<gene>
    <name evidence="12" type="ORF">U0042_06040</name>
</gene>
<evidence type="ECO:0000313" key="12">
    <source>
        <dbReference type="EMBL" id="WQD79262.1"/>
    </source>
</evidence>
<evidence type="ECO:0000256" key="5">
    <source>
        <dbReference type="ARBA" id="ARBA00022729"/>
    </source>
</evidence>
<dbReference type="Pfam" id="PF00034">
    <property type="entry name" value="Cytochrom_C"/>
    <property type="match status" value="1"/>
</dbReference>
<dbReference type="SUPFAM" id="SSF46626">
    <property type="entry name" value="Cytochrome c"/>
    <property type="match status" value="3"/>
</dbReference>
<dbReference type="Pfam" id="PF13442">
    <property type="entry name" value="Cytochrome_CBB3"/>
    <property type="match status" value="1"/>
</dbReference>
<protein>
    <submittedName>
        <fullName evidence="12">C-type cytochrome</fullName>
    </submittedName>
</protein>
<evidence type="ECO:0000256" key="7">
    <source>
        <dbReference type="ARBA" id="ARBA00023004"/>
    </source>
</evidence>